<dbReference type="PANTHER" id="PTHR35175">
    <property type="entry name" value="DUF1289 DOMAIN-CONTAINING PROTEIN"/>
    <property type="match status" value="1"/>
</dbReference>
<reference evidence="2 3" key="1">
    <citation type="submission" date="2018-10" db="EMBL/GenBank/DDBJ databases">
        <title>Histidinibacterium lentulum gen. nov., sp. nov., a marine bacterium from the culture broth of Picochlorum sp. 122.</title>
        <authorList>
            <person name="Wang G."/>
        </authorList>
    </citation>
    <scope>NUCLEOTIDE SEQUENCE [LARGE SCALE GENOMIC DNA]</scope>
    <source>
        <strain evidence="2 3">B17</strain>
    </source>
</reference>
<dbReference type="PANTHER" id="PTHR35175:SF2">
    <property type="entry name" value="DUF1289 DOMAIN-CONTAINING PROTEIN"/>
    <property type="match status" value="1"/>
</dbReference>
<proteinExistence type="predicted"/>
<feature type="region of interest" description="Disordered" evidence="1">
    <location>
        <begin position="62"/>
        <end position="92"/>
    </location>
</feature>
<dbReference type="InterPro" id="IPR010710">
    <property type="entry name" value="DUF1289"/>
</dbReference>
<gene>
    <name evidence="2" type="ORF">EAT49_12420</name>
</gene>
<evidence type="ECO:0000313" key="2">
    <source>
        <dbReference type="EMBL" id="ROU00111.1"/>
    </source>
</evidence>
<evidence type="ECO:0000313" key="3">
    <source>
        <dbReference type="Proteomes" id="UP000268016"/>
    </source>
</evidence>
<evidence type="ECO:0000256" key="1">
    <source>
        <dbReference type="SAM" id="MobiDB-lite"/>
    </source>
</evidence>
<name>A0A3N2QY41_9RHOB</name>
<dbReference type="EMBL" id="RDRB01000006">
    <property type="protein sequence ID" value="ROU00111.1"/>
    <property type="molecule type" value="Genomic_DNA"/>
</dbReference>
<accession>A0A3N2QY41</accession>
<organism evidence="2 3">
    <name type="scientific">Histidinibacterium lentulum</name>
    <dbReference type="NCBI Taxonomy" id="2480588"/>
    <lineage>
        <taxon>Bacteria</taxon>
        <taxon>Pseudomonadati</taxon>
        <taxon>Pseudomonadota</taxon>
        <taxon>Alphaproteobacteria</taxon>
        <taxon>Rhodobacterales</taxon>
        <taxon>Paracoccaceae</taxon>
        <taxon>Histidinibacterium</taxon>
    </lineage>
</organism>
<dbReference type="AlphaFoldDB" id="A0A3N2QY41"/>
<dbReference type="OrthoDB" id="9811423at2"/>
<dbReference type="Pfam" id="PF06945">
    <property type="entry name" value="DUF1289"/>
    <property type="match status" value="1"/>
</dbReference>
<protein>
    <submittedName>
        <fullName evidence="2">DUF1289 domain-containing protein</fullName>
    </submittedName>
</protein>
<comment type="caution">
    <text evidence="2">The sequence shown here is derived from an EMBL/GenBank/DDBJ whole genome shotgun (WGS) entry which is preliminary data.</text>
</comment>
<dbReference type="Proteomes" id="UP000268016">
    <property type="component" value="Unassembled WGS sequence"/>
</dbReference>
<sequence length="92" mass="10375">MTDDSEAVWSRREIESPCVKICVIHPEARICTGCFRRIEEIGLWSRLSPEDRRRIMAELPARESQLGGRKGGRAARRAARRAEAAARTANDP</sequence>
<dbReference type="RefSeq" id="WP_123642658.1">
    <property type="nucleotide sequence ID" value="NZ_ML119086.1"/>
</dbReference>
<feature type="compositionally biased region" description="Basic residues" evidence="1">
    <location>
        <begin position="70"/>
        <end position="79"/>
    </location>
</feature>
<keyword evidence="3" id="KW-1185">Reference proteome</keyword>